<evidence type="ECO:0000259" key="3">
    <source>
        <dbReference type="Pfam" id="PF16064"/>
    </source>
</evidence>
<feature type="region of interest" description="Disordered" evidence="2">
    <location>
        <begin position="29"/>
        <end position="58"/>
    </location>
</feature>
<dbReference type="EMBL" id="JAUCMX010000017">
    <property type="protein sequence ID" value="KAK3519146.1"/>
    <property type="molecule type" value="Genomic_DNA"/>
</dbReference>
<organism evidence="4 5">
    <name type="scientific">Hemibagrus guttatus</name>
    <dbReference type="NCBI Taxonomy" id="175788"/>
    <lineage>
        <taxon>Eukaryota</taxon>
        <taxon>Metazoa</taxon>
        <taxon>Chordata</taxon>
        <taxon>Craniata</taxon>
        <taxon>Vertebrata</taxon>
        <taxon>Euteleostomi</taxon>
        <taxon>Actinopterygii</taxon>
        <taxon>Neopterygii</taxon>
        <taxon>Teleostei</taxon>
        <taxon>Ostariophysi</taxon>
        <taxon>Siluriformes</taxon>
        <taxon>Bagridae</taxon>
        <taxon>Hemibagrus</taxon>
    </lineage>
</organism>
<dbReference type="PANTHER" id="PTHR34153:SF2">
    <property type="entry name" value="SI:CH211-262H13.3-RELATED"/>
    <property type="match status" value="1"/>
</dbReference>
<dbReference type="InterPro" id="IPR032071">
    <property type="entry name" value="DUF4806"/>
</dbReference>
<evidence type="ECO:0000256" key="2">
    <source>
        <dbReference type="SAM" id="MobiDB-lite"/>
    </source>
</evidence>
<dbReference type="Proteomes" id="UP001274896">
    <property type="component" value="Unassembled WGS sequence"/>
</dbReference>
<gene>
    <name evidence="4" type="ORF">QTP70_018844</name>
</gene>
<name>A0AAE0UTY5_9TELE</name>
<keyword evidence="1" id="KW-0175">Coiled coil</keyword>
<dbReference type="AlphaFoldDB" id="A0AAE0UTY5"/>
<evidence type="ECO:0000313" key="5">
    <source>
        <dbReference type="Proteomes" id="UP001274896"/>
    </source>
</evidence>
<evidence type="ECO:0000256" key="1">
    <source>
        <dbReference type="SAM" id="Coils"/>
    </source>
</evidence>
<proteinExistence type="predicted"/>
<feature type="domain" description="DUF4806" evidence="3">
    <location>
        <begin position="108"/>
        <end position="195"/>
    </location>
</feature>
<reference evidence="4" key="1">
    <citation type="submission" date="2023-06" db="EMBL/GenBank/DDBJ databases">
        <title>Male Hemibagrus guttatus genome.</title>
        <authorList>
            <person name="Bian C."/>
        </authorList>
    </citation>
    <scope>NUCLEOTIDE SEQUENCE</scope>
    <source>
        <strain evidence="4">Male_cb2023</strain>
        <tissue evidence="4">Muscle</tissue>
    </source>
</reference>
<keyword evidence="5" id="KW-1185">Reference proteome</keyword>
<sequence>MQAPVQSASRVKTSVQPSIKILPNYSLESSDKMCSSSPYLTESSDSSALPAMYPSQEPSSKVQEDVALEKLIGTVTALVKEVKELREECQEFFRQSLPSKHPLLPLPVSVPLHNTEELETAEEILQSSEARQMMVRHFSIIGGTSLEMRVRRMLSCALTNELASSINWAGKMVKEQSRQKRAFKDTFLNMCIFDALTLQMGVGKVSQYEYIQAVQKWL</sequence>
<feature type="coiled-coil region" evidence="1">
    <location>
        <begin position="68"/>
        <end position="95"/>
    </location>
</feature>
<accession>A0AAE0UTY5</accession>
<feature type="compositionally biased region" description="Polar residues" evidence="2">
    <location>
        <begin position="29"/>
        <end position="47"/>
    </location>
</feature>
<dbReference type="PANTHER" id="PTHR34153">
    <property type="entry name" value="SI:CH211-262H13.3-RELATED-RELATED"/>
    <property type="match status" value="1"/>
</dbReference>
<protein>
    <recommendedName>
        <fullName evidence="3">DUF4806 domain-containing protein</fullName>
    </recommendedName>
</protein>
<dbReference type="Pfam" id="PF16064">
    <property type="entry name" value="DUF4806"/>
    <property type="match status" value="1"/>
</dbReference>
<evidence type="ECO:0000313" key="4">
    <source>
        <dbReference type="EMBL" id="KAK3519146.1"/>
    </source>
</evidence>
<comment type="caution">
    <text evidence="4">The sequence shown here is derived from an EMBL/GenBank/DDBJ whole genome shotgun (WGS) entry which is preliminary data.</text>
</comment>